<dbReference type="InterPro" id="IPR003661">
    <property type="entry name" value="HisK_dim/P_dom"/>
</dbReference>
<dbReference type="Gene3D" id="1.10.287.130">
    <property type="match status" value="1"/>
</dbReference>
<evidence type="ECO:0000256" key="7">
    <source>
        <dbReference type="ARBA" id="ARBA00022777"/>
    </source>
</evidence>
<dbReference type="EC" id="2.7.13.3" evidence="3"/>
<feature type="domain" description="HAMP" evidence="13">
    <location>
        <begin position="157"/>
        <end position="216"/>
    </location>
</feature>
<keyword evidence="8 11" id="KW-1133">Transmembrane helix</keyword>
<evidence type="ECO:0000259" key="13">
    <source>
        <dbReference type="PROSITE" id="PS50885"/>
    </source>
</evidence>
<evidence type="ECO:0000256" key="6">
    <source>
        <dbReference type="ARBA" id="ARBA00022692"/>
    </source>
</evidence>
<dbReference type="InterPro" id="IPR050428">
    <property type="entry name" value="TCS_sensor_his_kinase"/>
</dbReference>
<organism evidence="14 15">
    <name type="scientific">Thiothrix eikelboomii</name>
    <dbReference type="NCBI Taxonomy" id="92487"/>
    <lineage>
        <taxon>Bacteria</taxon>
        <taxon>Pseudomonadati</taxon>
        <taxon>Pseudomonadota</taxon>
        <taxon>Gammaproteobacteria</taxon>
        <taxon>Thiotrichales</taxon>
        <taxon>Thiotrichaceae</taxon>
        <taxon>Thiothrix</taxon>
    </lineage>
</organism>
<dbReference type="PROSITE" id="PS50109">
    <property type="entry name" value="HIS_KIN"/>
    <property type="match status" value="1"/>
</dbReference>
<name>A0A1T4XDM8_9GAMM</name>
<evidence type="ECO:0000313" key="15">
    <source>
        <dbReference type="Proteomes" id="UP000190460"/>
    </source>
</evidence>
<keyword evidence="10 11" id="KW-0472">Membrane</keyword>
<dbReference type="InterPro" id="IPR003594">
    <property type="entry name" value="HATPase_dom"/>
</dbReference>
<evidence type="ECO:0000256" key="11">
    <source>
        <dbReference type="SAM" id="Phobius"/>
    </source>
</evidence>
<dbReference type="InterPro" id="IPR036097">
    <property type="entry name" value="HisK_dim/P_sf"/>
</dbReference>
<sequence>MHQPNGIYQKLIRVFVLQMLFISVITVLGVYTAALIVEKVMIKTALEGEARHYWTWLDQDPQHPTPNTDNLRGYRAKQGELSAVPIELRAMQPGYKRVKIAQAEPLVYVEDRGDTRLFLVFDEDSVGKLSFYFGVVPLSLALMVIYLSAWVAYRLSRRTLSPLVSLAQTMRRFEGNNHNFAALNLAEYTAVGVNDEVRILAQSLQEFTTRLQQQLIREREFTRDVSHELRTPLAVISGSLELLQKQASSPVQQRAVERMQVTTRDMQALIATLLLLAREESQHIPLAAVSVNELVEQLMTQVEQTHNSAQRLKLLRIERQHLTINAPSQALAIVLGNLMRNACNYTHQGSVTVLIEGNAVEIRDTGLGMSAEQLELAQQVFQRVHTTSDGYGLGLDIVRRLCERYGWQLTIRSLLSQGTTVRVQLVS</sequence>
<dbReference type="SMART" id="SM00304">
    <property type="entry name" value="HAMP"/>
    <property type="match status" value="1"/>
</dbReference>
<feature type="domain" description="Histidine kinase" evidence="12">
    <location>
        <begin position="224"/>
        <end position="427"/>
    </location>
</feature>
<dbReference type="PROSITE" id="PS50885">
    <property type="entry name" value="HAMP"/>
    <property type="match status" value="1"/>
</dbReference>
<accession>A0A1T4XDM8</accession>
<dbReference type="OrthoDB" id="9121563at2"/>
<evidence type="ECO:0000256" key="2">
    <source>
        <dbReference type="ARBA" id="ARBA00004370"/>
    </source>
</evidence>
<evidence type="ECO:0000256" key="9">
    <source>
        <dbReference type="ARBA" id="ARBA00023012"/>
    </source>
</evidence>
<dbReference type="InterPro" id="IPR004358">
    <property type="entry name" value="Sig_transdc_His_kin-like_C"/>
</dbReference>
<evidence type="ECO:0000313" key="14">
    <source>
        <dbReference type="EMBL" id="SKA87101.1"/>
    </source>
</evidence>
<keyword evidence="6 11" id="KW-0812">Transmembrane</keyword>
<proteinExistence type="predicted"/>
<feature type="transmembrane region" description="Helical" evidence="11">
    <location>
        <begin position="12"/>
        <end position="37"/>
    </location>
</feature>
<reference evidence="14 15" key="1">
    <citation type="submission" date="2017-02" db="EMBL/GenBank/DDBJ databases">
        <authorList>
            <person name="Peterson S.W."/>
        </authorList>
    </citation>
    <scope>NUCLEOTIDE SEQUENCE [LARGE SCALE GENOMIC DNA]</scope>
    <source>
        <strain evidence="14 15">ATCC 49788</strain>
    </source>
</reference>
<dbReference type="InterPro" id="IPR005467">
    <property type="entry name" value="His_kinase_dom"/>
</dbReference>
<dbReference type="Pfam" id="PF00672">
    <property type="entry name" value="HAMP"/>
    <property type="match status" value="1"/>
</dbReference>
<dbReference type="RefSeq" id="WP_078923242.1">
    <property type="nucleotide sequence ID" value="NZ_FUYB01000015.1"/>
</dbReference>
<keyword evidence="5" id="KW-0808">Transferase</keyword>
<dbReference type="AlphaFoldDB" id="A0A1T4XDM8"/>
<evidence type="ECO:0000256" key="8">
    <source>
        <dbReference type="ARBA" id="ARBA00022989"/>
    </source>
</evidence>
<evidence type="ECO:0000256" key="10">
    <source>
        <dbReference type="ARBA" id="ARBA00023136"/>
    </source>
</evidence>
<dbReference type="EMBL" id="FUYB01000015">
    <property type="protein sequence ID" value="SKA87101.1"/>
    <property type="molecule type" value="Genomic_DNA"/>
</dbReference>
<dbReference type="InterPro" id="IPR003660">
    <property type="entry name" value="HAMP_dom"/>
</dbReference>
<dbReference type="SUPFAM" id="SSF47384">
    <property type="entry name" value="Homodimeric domain of signal transducing histidine kinase"/>
    <property type="match status" value="1"/>
</dbReference>
<dbReference type="PRINTS" id="PR00344">
    <property type="entry name" value="BCTRLSENSOR"/>
</dbReference>
<evidence type="ECO:0000256" key="4">
    <source>
        <dbReference type="ARBA" id="ARBA00022553"/>
    </source>
</evidence>
<dbReference type="PANTHER" id="PTHR45436">
    <property type="entry name" value="SENSOR HISTIDINE KINASE YKOH"/>
    <property type="match status" value="1"/>
</dbReference>
<keyword evidence="7 14" id="KW-0418">Kinase</keyword>
<dbReference type="Proteomes" id="UP000190460">
    <property type="component" value="Unassembled WGS sequence"/>
</dbReference>
<dbReference type="GO" id="GO:0005886">
    <property type="term" value="C:plasma membrane"/>
    <property type="evidence" value="ECO:0007669"/>
    <property type="project" value="TreeGrafter"/>
</dbReference>
<evidence type="ECO:0000256" key="5">
    <source>
        <dbReference type="ARBA" id="ARBA00022679"/>
    </source>
</evidence>
<keyword evidence="4" id="KW-0597">Phosphoprotein</keyword>
<dbReference type="Pfam" id="PF00512">
    <property type="entry name" value="HisKA"/>
    <property type="match status" value="1"/>
</dbReference>
<dbReference type="CDD" id="cd00082">
    <property type="entry name" value="HisKA"/>
    <property type="match status" value="1"/>
</dbReference>
<comment type="subcellular location">
    <subcellularLocation>
        <location evidence="2">Membrane</location>
    </subcellularLocation>
</comment>
<dbReference type="InterPro" id="IPR036890">
    <property type="entry name" value="HATPase_C_sf"/>
</dbReference>
<comment type="catalytic activity">
    <reaction evidence="1">
        <text>ATP + protein L-histidine = ADP + protein N-phospho-L-histidine.</text>
        <dbReference type="EC" id="2.7.13.3"/>
    </reaction>
</comment>
<feature type="transmembrane region" description="Helical" evidence="11">
    <location>
        <begin position="131"/>
        <end position="153"/>
    </location>
</feature>
<dbReference type="GO" id="GO:0000155">
    <property type="term" value="F:phosphorelay sensor kinase activity"/>
    <property type="evidence" value="ECO:0007669"/>
    <property type="project" value="InterPro"/>
</dbReference>
<dbReference type="Gene3D" id="3.30.565.10">
    <property type="entry name" value="Histidine kinase-like ATPase, C-terminal domain"/>
    <property type="match status" value="1"/>
</dbReference>
<keyword evidence="15" id="KW-1185">Reference proteome</keyword>
<evidence type="ECO:0000256" key="1">
    <source>
        <dbReference type="ARBA" id="ARBA00000085"/>
    </source>
</evidence>
<dbReference type="Gene3D" id="6.10.340.10">
    <property type="match status" value="1"/>
</dbReference>
<gene>
    <name evidence="14" type="ORF">SAMN02745130_02791</name>
</gene>
<protein>
    <recommendedName>
        <fullName evidence="3">histidine kinase</fullName>
        <ecNumber evidence="3">2.7.13.3</ecNumber>
    </recommendedName>
</protein>
<dbReference type="SMART" id="SM00387">
    <property type="entry name" value="HATPase_c"/>
    <property type="match status" value="1"/>
</dbReference>
<dbReference type="STRING" id="92487.SAMN02745130_02791"/>
<keyword evidence="9" id="KW-0902">Two-component regulatory system</keyword>
<evidence type="ECO:0000256" key="3">
    <source>
        <dbReference type="ARBA" id="ARBA00012438"/>
    </source>
</evidence>
<evidence type="ECO:0000259" key="12">
    <source>
        <dbReference type="PROSITE" id="PS50109"/>
    </source>
</evidence>
<dbReference type="Pfam" id="PF02518">
    <property type="entry name" value="HATPase_c"/>
    <property type="match status" value="1"/>
</dbReference>
<dbReference type="SUPFAM" id="SSF55874">
    <property type="entry name" value="ATPase domain of HSP90 chaperone/DNA topoisomerase II/histidine kinase"/>
    <property type="match status" value="1"/>
</dbReference>
<dbReference type="PANTHER" id="PTHR45436:SF16">
    <property type="entry name" value="HISTIDINE KINASE"/>
    <property type="match status" value="1"/>
</dbReference>
<dbReference type="SMART" id="SM00388">
    <property type="entry name" value="HisKA"/>
    <property type="match status" value="1"/>
</dbReference>